<keyword evidence="8" id="KW-0670">Pyruvate</keyword>
<keyword evidence="9" id="KW-1185">Reference proteome</keyword>
<dbReference type="AlphaFoldDB" id="A0A1E5KTE4"/>
<dbReference type="InterPro" id="IPR008210">
    <property type="entry name" value="PEP_carboxykinase_N"/>
</dbReference>
<name>A0A1E5KTE4_9ENTE</name>
<dbReference type="Gene3D" id="3.90.228.20">
    <property type="match status" value="1"/>
</dbReference>
<comment type="caution">
    <text evidence="8">The sequence shown here is derived from an EMBL/GenBank/DDBJ whole genome shotgun (WGS) entry which is preliminary data.</text>
</comment>
<evidence type="ECO:0000256" key="6">
    <source>
        <dbReference type="ARBA" id="ARBA00023239"/>
    </source>
</evidence>
<keyword evidence="8" id="KW-0418">Kinase</keyword>
<reference evidence="8 9" key="1">
    <citation type="submission" date="2016-09" db="EMBL/GenBank/DDBJ databases">
        <authorList>
            <person name="Capua I."/>
            <person name="De Benedictis P."/>
            <person name="Joannis T."/>
            <person name="Lombin L.H."/>
            <person name="Cattoli G."/>
        </authorList>
    </citation>
    <scope>NUCLEOTIDE SEQUENCE [LARGE SCALE GENOMIC DNA]</scope>
    <source>
        <strain evidence="8 9">LMG 25899</strain>
    </source>
</reference>
<keyword evidence="6" id="KW-0456">Lyase</keyword>
<dbReference type="SUPFAM" id="SSF53795">
    <property type="entry name" value="PEP carboxykinase-like"/>
    <property type="match status" value="1"/>
</dbReference>
<evidence type="ECO:0000256" key="2">
    <source>
        <dbReference type="ARBA" id="ARBA00006052"/>
    </source>
</evidence>
<dbReference type="InterPro" id="IPR001272">
    <property type="entry name" value="PEP_carboxykinase_ATP"/>
</dbReference>
<dbReference type="Gene3D" id="3.40.449.10">
    <property type="entry name" value="Phosphoenolpyruvate Carboxykinase, domain 1"/>
    <property type="match status" value="1"/>
</dbReference>
<accession>A0A1E5KTE4</accession>
<dbReference type="UniPathway" id="UPA00138"/>
<keyword evidence="4" id="KW-0547">Nucleotide-binding</keyword>
<dbReference type="RefSeq" id="WP_069699879.1">
    <property type="nucleotide sequence ID" value="NZ_JAGGMA010000060.1"/>
</dbReference>
<keyword evidence="8" id="KW-0808">Transferase</keyword>
<dbReference type="GO" id="GO:0016301">
    <property type="term" value="F:kinase activity"/>
    <property type="evidence" value="ECO:0007669"/>
    <property type="project" value="UniProtKB-KW"/>
</dbReference>
<evidence type="ECO:0000256" key="4">
    <source>
        <dbReference type="ARBA" id="ARBA00022741"/>
    </source>
</evidence>
<dbReference type="STRING" id="762845.BCR26_17390"/>
<proteinExistence type="inferred from homology"/>
<gene>
    <name evidence="8" type="ORF">BCR26_17390</name>
</gene>
<evidence type="ECO:0000256" key="7">
    <source>
        <dbReference type="ARBA" id="ARBA00047371"/>
    </source>
</evidence>
<dbReference type="GO" id="GO:0006094">
    <property type="term" value="P:gluconeogenesis"/>
    <property type="evidence" value="ECO:0007669"/>
    <property type="project" value="UniProtKB-UniPathway"/>
</dbReference>
<evidence type="ECO:0000256" key="3">
    <source>
        <dbReference type="ARBA" id="ARBA00012363"/>
    </source>
</evidence>
<dbReference type="EMBL" id="MIEK01000057">
    <property type="protein sequence ID" value="OEH81154.1"/>
    <property type="molecule type" value="Genomic_DNA"/>
</dbReference>
<comment type="similarity">
    <text evidence="2">Belongs to the phosphoenolpyruvate carboxykinase (ATP) family.</text>
</comment>
<evidence type="ECO:0000313" key="8">
    <source>
        <dbReference type="EMBL" id="OEH81154.1"/>
    </source>
</evidence>
<dbReference type="Proteomes" id="UP000095256">
    <property type="component" value="Unassembled WGS sequence"/>
</dbReference>
<dbReference type="GO" id="GO:0005524">
    <property type="term" value="F:ATP binding"/>
    <property type="evidence" value="ECO:0007669"/>
    <property type="project" value="UniProtKB-KW"/>
</dbReference>
<sequence length="557" mass="63048">MSTIEKYSIDSINHENALFSSFRSIVESSFYGNNVKKVTTIAEAYSLAENSLGTIVTDLPIYKPEELGIPENAKILVNNDGKVFGRTASARRIIGQPTIDKSYYEAILREAVFHSSKQNCYHSEVIVGLEKNFMVKAHLMIPQGYENLLYSYLLNFQEISDKYSLLYNESVFYHEGDLYLFSDPDWEHPDFPDELAIFDPDHNAAAILGLRYFGELKKATLTLAWNIAHRNHFIACHGGMKQYKLSDGKKYTMAAFGLSGSGKSTITLSKHNNKFDVSVLHDDAFVISEKNGSTIALEPAYFDKTQDYPMSDETIKYFLTCQNIGIILDDTGRKVLVTEDIRNGNGRTIKSRLVTPNRVDYLSEKINAIFWIMKDDSLPPIIKITNPILATVFGVTLATKRSTAENLQSNIDLDSLVIEPFANPFRVYPLAQDYKDFRSLFDTQKADCYILNTGYFNGTKVEPEQTLAGIEAIVEGRSVFSDFGPLASMSYLQIEGHSPDFSNKSYILKLKKRMESRLDFIQEQRDDLDGYNALPEESSLLLQHLILELEICLNTFK</sequence>
<comment type="pathway">
    <text evidence="1">Carbohydrate biosynthesis; gluconeogenesis.</text>
</comment>
<dbReference type="InterPro" id="IPR013035">
    <property type="entry name" value="PEP_carboxykinase_C"/>
</dbReference>
<dbReference type="OrthoDB" id="9806325at2"/>
<keyword evidence="5" id="KW-0067">ATP-binding</keyword>
<evidence type="ECO:0000313" key="9">
    <source>
        <dbReference type="Proteomes" id="UP000095256"/>
    </source>
</evidence>
<dbReference type="Pfam" id="PF01293">
    <property type="entry name" value="PEPCK_ATP"/>
    <property type="match status" value="1"/>
</dbReference>
<comment type="catalytic activity">
    <reaction evidence="7">
        <text>oxaloacetate + ATP = phosphoenolpyruvate + ADP + CO2</text>
        <dbReference type="Rhea" id="RHEA:18617"/>
        <dbReference type="ChEBI" id="CHEBI:16452"/>
        <dbReference type="ChEBI" id="CHEBI:16526"/>
        <dbReference type="ChEBI" id="CHEBI:30616"/>
        <dbReference type="ChEBI" id="CHEBI:58702"/>
        <dbReference type="ChEBI" id="CHEBI:456216"/>
        <dbReference type="EC" id="4.1.1.49"/>
    </reaction>
</comment>
<dbReference type="SUPFAM" id="SSF68923">
    <property type="entry name" value="PEP carboxykinase N-terminal domain"/>
    <property type="match status" value="1"/>
</dbReference>
<dbReference type="EC" id="4.1.1.49" evidence="3"/>
<evidence type="ECO:0000256" key="1">
    <source>
        <dbReference type="ARBA" id="ARBA00004742"/>
    </source>
</evidence>
<protein>
    <recommendedName>
        <fullName evidence="3">phosphoenolpyruvate carboxykinase (ATP)</fullName>
        <ecNumber evidence="3">4.1.1.49</ecNumber>
    </recommendedName>
</protein>
<organism evidence="8 9">
    <name type="scientific">Enterococcus rivorum</name>
    <dbReference type="NCBI Taxonomy" id="762845"/>
    <lineage>
        <taxon>Bacteria</taxon>
        <taxon>Bacillati</taxon>
        <taxon>Bacillota</taxon>
        <taxon>Bacilli</taxon>
        <taxon>Lactobacillales</taxon>
        <taxon>Enterococcaceae</taxon>
        <taxon>Enterococcus</taxon>
    </lineage>
</organism>
<dbReference type="GO" id="GO:0004612">
    <property type="term" value="F:phosphoenolpyruvate carboxykinase (ATP) activity"/>
    <property type="evidence" value="ECO:0007669"/>
    <property type="project" value="UniProtKB-EC"/>
</dbReference>
<evidence type="ECO:0000256" key="5">
    <source>
        <dbReference type="ARBA" id="ARBA00022840"/>
    </source>
</evidence>